<dbReference type="Pfam" id="PF01547">
    <property type="entry name" value="SBP_bac_1"/>
    <property type="match status" value="1"/>
</dbReference>
<sequence length="449" mass="49755">MRKGKLAFILSAVMITSMFAGCSGDTKKDEAKDKGKTLKIAAFEGGYGKVYWEKLKENFEKTHKGVTVELTVSSNLEEKIRPQIQSGNIPDFVYLATNRKDALTETFIKEQSLQDLTEVLEKDVPGEKVKVKDKILPGFLKTSATNPYSDGKTYLAPLFYSPTGLFYNKTLFKEKGYELPKTWDQMFALGDKAKKDGTALLAYSTAGYFDTTLGSMLAASGGVDTFQGAMSYKEGFWKTSESKTVLDTIGKMKNYLEPTVVPNANSQGFKNNQQLVLDNKALFIPNGTWLPDEMKDAPRANGFEWGFMAYPSFKDGGDRYSYNFLEQMYIPKDAANKELAEDFMAYMYSDEAVAIIAENAKAVVPVKGSIDIAKKYLSPLQIEMLSVYDNGALPIMGNFVATTPVEGVNFNDIYTGTIDSVMTGNKTVADWQNALDDASNKLRVAIIKK</sequence>
<proteinExistence type="predicted"/>
<gene>
    <name evidence="2" type="ORF">SAMN02745163_00716</name>
</gene>
<keyword evidence="3" id="KW-1185">Reference proteome</keyword>
<dbReference type="AlphaFoldDB" id="A0A1M6DFR3"/>
<feature type="signal peptide" evidence="1">
    <location>
        <begin position="1"/>
        <end position="20"/>
    </location>
</feature>
<dbReference type="NCBIfam" id="TIGR03850">
    <property type="entry name" value="bind_CPR_0540"/>
    <property type="match status" value="1"/>
</dbReference>
<dbReference type="PANTHER" id="PTHR43649:SF12">
    <property type="entry name" value="DIACETYLCHITOBIOSE BINDING PROTEIN DASA"/>
    <property type="match status" value="1"/>
</dbReference>
<dbReference type="InterPro" id="IPR006059">
    <property type="entry name" value="SBP"/>
</dbReference>
<accession>A0A1M6DFR3</accession>
<dbReference type="InterPro" id="IPR022387">
    <property type="entry name" value="Bind_CPR0540"/>
</dbReference>
<dbReference type="Proteomes" id="UP000184310">
    <property type="component" value="Unassembled WGS sequence"/>
</dbReference>
<feature type="chain" id="PRO_5038686870" evidence="1">
    <location>
        <begin position="21"/>
        <end position="449"/>
    </location>
</feature>
<dbReference type="STRING" id="1121302.SAMN02745163_00716"/>
<dbReference type="EMBL" id="FQZB01000004">
    <property type="protein sequence ID" value="SHI72022.1"/>
    <property type="molecule type" value="Genomic_DNA"/>
</dbReference>
<name>A0A1M6DFR3_9CLOT</name>
<dbReference type="PROSITE" id="PS51257">
    <property type="entry name" value="PROKAR_LIPOPROTEIN"/>
    <property type="match status" value="1"/>
</dbReference>
<evidence type="ECO:0000256" key="1">
    <source>
        <dbReference type="SAM" id="SignalP"/>
    </source>
</evidence>
<dbReference type="PANTHER" id="PTHR43649">
    <property type="entry name" value="ARABINOSE-BINDING PROTEIN-RELATED"/>
    <property type="match status" value="1"/>
</dbReference>
<protein>
    <submittedName>
        <fullName evidence="2">Carbohydrate ABC transporter substrate-binding protein, CUT1 family (TC 3.A.1.1.-)</fullName>
    </submittedName>
</protein>
<reference evidence="2 3" key="1">
    <citation type="submission" date="2016-11" db="EMBL/GenBank/DDBJ databases">
        <authorList>
            <person name="Jaros S."/>
            <person name="Januszkiewicz K."/>
            <person name="Wedrychowicz H."/>
        </authorList>
    </citation>
    <scope>NUCLEOTIDE SEQUENCE [LARGE SCALE GENOMIC DNA]</scope>
    <source>
        <strain evidence="2 3">DSM 21758</strain>
    </source>
</reference>
<evidence type="ECO:0000313" key="3">
    <source>
        <dbReference type="Proteomes" id="UP000184310"/>
    </source>
</evidence>
<dbReference type="InterPro" id="IPR050490">
    <property type="entry name" value="Bact_solute-bd_prot1"/>
</dbReference>
<keyword evidence="1" id="KW-0732">Signal</keyword>
<dbReference type="SUPFAM" id="SSF53850">
    <property type="entry name" value="Periplasmic binding protein-like II"/>
    <property type="match status" value="1"/>
</dbReference>
<dbReference type="RefSeq" id="WP_072985298.1">
    <property type="nucleotide sequence ID" value="NZ_FQZB01000004.1"/>
</dbReference>
<dbReference type="OrthoDB" id="94797at2"/>
<dbReference type="Gene3D" id="3.40.190.10">
    <property type="entry name" value="Periplasmic binding protein-like II"/>
    <property type="match status" value="1"/>
</dbReference>
<organism evidence="2 3">
    <name type="scientific">Clostridium cavendishii DSM 21758</name>
    <dbReference type="NCBI Taxonomy" id="1121302"/>
    <lineage>
        <taxon>Bacteria</taxon>
        <taxon>Bacillati</taxon>
        <taxon>Bacillota</taxon>
        <taxon>Clostridia</taxon>
        <taxon>Eubacteriales</taxon>
        <taxon>Clostridiaceae</taxon>
        <taxon>Clostridium</taxon>
    </lineage>
</organism>
<evidence type="ECO:0000313" key="2">
    <source>
        <dbReference type="EMBL" id="SHI72022.1"/>
    </source>
</evidence>